<evidence type="ECO:0008006" key="3">
    <source>
        <dbReference type="Google" id="ProtNLM"/>
    </source>
</evidence>
<reference evidence="1 2" key="1">
    <citation type="submission" date="2020-02" db="EMBL/GenBank/DDBJ databases">
        <authorList>
            <person name="Chen W.-M."/>
        </authorList>
    </citation>
    <scope>NUCLEOTIDE SEQUENCE [LARGE SCALE GENOMIC DNA]</scope>
    <source>
        <strain evidence="1 2">TWA-26</strain>
    </source>
</reference>
<gene>
    <name evidence="1" type="ORF">G4L40_03020</name>
</gene>
<organism evidence="1 2">
    <name type="scientific">Flavobacterium celericrescens</name>
    <dbReference type="NCBI Taxonomy" id="2709780"/>
    <lineage>
        <taxon>Bacteria</taxon>
        <taxon>Pseudomonadati</taxon>
        <taxon>Bacteroidota</taxon>
        <taxon>Flavobacteriia</taxon>
        <taxon>Flavobacteriales</taxon>
        <taxon>Flavobacteriaceae</taxon>
        <taxon>Flavobacterium</taxon>
    </lineage>
</organism>
<protein>
    <recommendedName>
        <fullName evidence="3">Toxin-antitoxin system YwqK family antitoxin</fullName>
    </recommendedName>
</protein>
<keyword evidence="2" id="KW-1185">Reference proteome</keyword>
<dbReference type="Proteomes" id="UP000761423">
    <property type="component" value="Unassembled WGS sequence"/>
</dbReference>
<dbReference type="InterPro" id="IPR011652">
    <property type="entry name" value="MORN_2"/>
</dbReference>
<comment type="caution">
    <text evidence="1">The sequence shown here is derived from an EMBL/GenBank/DDBJ whole genome shotgun (WGS) entry which is preliminary data.</text>
</comment>
<accession>A0ABX0IBI4</accession>
<dbReference type="Gene3D" id="3.90.930.1">
    <property type="match status" value="2"/>
</dbReference>
<evidence type="ECO:0000313" key="2">
    <source>
        <dbReference type="Proteomes" id="UP000761423"/>
    </source>
</evidence>
<proteinExistence type="predicted"/>
<name>A0ABX0IBI4_9FLAO</name>
<dbReference type="RefSeq" id="WP_166235689.1">
    <property type="nucleotide sequence ID" value="NZ_JAAJBV010000002.1"/>
</dbReference>
<evidence type="ECO:0000313" key="1">
    <source>
        <dbReference type="EMBL" id="NHM03673.1"/>
    </source>
</evidence>
<dbReference type="EMBL" id="JAAJBV010000002">
    <property type="protein sequence ID" value="NHM03673.1"/>
    <property type="molecule type" value="Genomic_DNA"/>
</dbReference>
<sequence length="280" mass="33424">MKFLNIFILLIFLNSCEIYSQEKYVEKYPNGNLKVEGFLVGKTLDSVYKEYYENGNIKTEGFYKNCEYKTNHISIYSSLQTCGRINIKDSINIGKYHGTWKNYYENGILKSVFNYHCSFLQGNNYTYYENGNLESIEFYNGGNLLTSIEYYENGFVAKNSLYTYIHNKKESRNLKTTRELEYYENGNLKIQREIIEKEKNVEIETVKEYYPNGFLKSDKELIDLDKNGIYREYYENGNVKYEGKFLNDKPIEKQYYYLENGKQHKIEYWKKGKLINTETK</sequence>
<dbReference type="SUPFAM" id="SSF82185">
    <property type="entry name" value="Histone H3 K4-specific methyltransferase SET7/9 N-terminal domain"/>
    <property type="match status" value="2"/>
</dbReference>
<dbReference type="Pfam" id="PF07661">
    <property type="entry name" value="MORN_2"/>
    <property type="match status" value="5"/>
</dbReference>